<evidence type="ECO:0000256" key="2">
    <source>
        <dbReference type="ARBA" id="ARBA00006840"/>
    </source>
</evidence>
<keyword evidence="3 7" id="KW-0812">Transmembrane</keyword>
<dbReference type="InterPro" id="IPR000301">
    <property type="entry name" value="Tetraspanin_animals"/>
</dbReference>
<evidence type="ECO:0000313" key="8">
    <source>
        <dbReference type="EMBL" id="CAD7077534.1"/>
    </source>
</evidence>
<feature type="transmembrane region" description="Helical" evidence="7">
    <location>
        <begin position="191"/>
        <end position="217"/>
    </location>
</feature>
<evidence type="ECO:0000256" key="7">
    <source>
        <dbReference type="RuleBase" id="RU361218"/>
    </source>
</evidence>
<evidence type="ECO:0000256" key="3">
    <source>
        <dbReference type="ARBA" id="ARBA00022692"/>
    </source>
</evidence>
<organism evidence="8 9">
    <name type="scientific">Hermetia illucens</name>
    <name type="common">Black soldier fly</name>
    <dbReference type="NCBI Taxonomy" id="343691"/>
    <lineage>
        <taxon>Eukaryota</taxon>
        <taxon>Metazoa</taxon>
        <taxon>Ecdysozoa</taxon>
        <taxon>Arthropoda</taxon>
        <taxon>Hexapoda</taxon>
        <taxon>Insecta</taxon>
        <taxon>Pterygota</taxon>
        <taxon>Neoptera</taxon>
        <taxon>Endopterygota</taxon>
        <taxon>Diptera</taxon>
        <taxon>Brachycera</taxon>
        <taxon>Stratiomyomorpha</taxon>
        <taxon>Stratiomyidae</taxon>
        <taxon>Hermetiinae</taxon>
        <taxon>Hermetia</taxon>
    </lineage>
</organism>
<evidence type="ECO:0000256" key="5">
    <source>
        <dbReference type="ARBA" id="ARBA00023136"/>
    </source>
</evidence>
<dbReference type="AlphaFoldDB" id="A0A7R8UB60"/>
<gene>
    <name evidence="8" type="ORF">HERILL_LOCUS873</name>
</gene>
<reference evidence="8 9" key="1">
    <citation type="submission" date="2020-11" db="EMBL/GenBank/DDBJ databases">
        <authorList>
            <person name="Wallbank WR R."/>
            <person name="Pardo Diaz C."/>
            <person name="Kozak K."/>
            <person name="Martin S."/>
            <person name="Jiggins C."/>
            <person name="Moest M."/>
            <person name="Warren A I."/>
            <person name="Generalovic N T."/>
            <person name="Byers J.R.P. K."/>
            <person name="Montejo-Kovacevich G."/>
            <person name="Yen C E."/>
        </authorList>
    </citation>
    <scope>NUCLEOTIDE SEQUENCE [LARGE SCALE GENOMIC DNA]</scope>
</reference>
<dbReference type="EMBL" id="LR899009">
    <property type="protein sequence ID" value="CAD7077534.1"/>
    <property type="molecule type" value="Genomic_DNA"/>
</dbReference>
<feature type="transmembrane region" description="Helical" evidence="7">
    <location>
        <begin position="6"/>
        <end position="25"/>
    </location>
</feature>
<evidence type="ECO:0000313" key="9">
    <source>
        <dbReference type="Proteomes" id="UP000594454"/>
    </source>
</evidence>
<feature type="transmembrane region" description="Helical" evidence="7">
    <location>
        <begin position="68"/>
        <end position="94"/>
    </location>
</feature>
<comment type="subcellular location">
    <subcellularLocation>
        <location evidence="1 7">Membrane</location>
        <topology evidence="1 7">Multi-pass membrane protein</topology>
    </subcellularLocation>
</comment>
<dbReference type="InterPro" id="IPR008952">
    <property type="entry name" value="Tetraspanin_EC2_sf"/>
</dbReference>
<dbReference type="PANTHER" id="PTHR19282:SF456">
    <property type="entry name" value="CD63 MOLECULE"/>
    <property type="match status" value="1"/>
</dbReference>
<dbReference type="Gene3D" id="1.10.1450.10">
    <property type="entry name" value="Tetraspanin"/>
    <property type="match status" value="1"/>
</dbReference>
<proteinExistence type="inferred from homology"/>
<evidence type="ECO:0000256" key="6">
    <source>
        <dbReference type="PIRSR" id="PIRSR002419-1"/>
    </source>
</evidence>
<keyword evidence="5 7" id="KW-0472">Membrane</keyword>
<dbReference type="PRINTS" id="PR00259">
    <property type="entry name" value="TMFOUR"/>
</dbReference>
<feature type="disulfide bond" evidence="6">
    <location>
        <begin position="127"/>
        <end position="149"/>
    </location>
</feature>
<dbReference type="GO" id="GO:0005886">
    <property type="term" value="C:plasma membrane"/>
    <property type="evidence" value="ECO:0007669"/>
    <property type="project" value="TreeGrafter"/>
</dbReference>
<protein>
    <recommendedName>
        <fullName evidence="7">Tetraspanin</fullName>
    </recommendedName>
</protein>
<dbReference type="PANTHER" id="PTHR19282">
    <property type="entry name" value="TETRASPANIN"/>
    <property type="match status" value="1"/>
</dbReference>
<dbReference type="OrthoDB" id="5982705at2759"/>
<dbReference type="PIRSF" id="PIRSF002419">
    <property type="entry name" value="Tetraspanin"/>
    <property type="match status" value="1"/>
</dbReference>
<name>A0A7R8UB60_HERIL</name>
<keyword evidence="9" id="KW-1185">Reference proteome</keyword>
<sequence>MSDFQLSGIVLIIVAGIVIADMRYFSGLKNDEVRTGAIIILVLGIVILAVALFGLYSVMKKSPRLLKIYGGLILIIFIAEIALVIAFFICKPFFVEKLSDHMHRMIDGNNEEDLKTMDTIQRDLKCCGVESPADWIDQSPTKSLRNSCCVPEHIDASTNDCKDAQPLFKDKYFQVGCLTKLKDYLTMNADLLTYILLGFAIVQIIFIISAFLLASYYEKKSSAQ</sequence>
<dbReference type="Pfam" id="PF00335">
    <property type="entry name" value="Tetraspanin"/>
    <property type="match status" value="1"/>
</dbReference>
<dbReference type="SUPFAM" id="SSF48652">
    <property type="entry name" value="Tetraspanin"/>
    <property type="match status" value="1"/>
</dbReference>
<comment type="similarity">
    <text evidence="2 7">Belongs to the tetraspanin (TM4SF) family.</text>
</comment>
<accession>A0A7R8UB60</accession>
<evidence type="ECO:0000256" key="4">
    <source>
        <dbReference type="ARBA" id="ARBA00022989"/>
    </source>
</evidence>
<keyword evidence="6" id="KW-1015">Disulfide bond</keyword>
<feature type="transmembrane region" description="Helical" evidence="7">
    <location>
        <begin position="37"/>
        <end position="56"/>
    </location>
</feature>
<dbReference type="InterPro" id="IPR018499">
    <property type="entry name" value="Tetraspanin/Peripherin"/>
</dbReference>
<feature type="disulfide bond" evidence="6">
    <location>
        <begin position="126"/>
        <end position="161"/>
    </location>
</feature>
<dbReference type="Proteomes" id="UP000594454">
    <property type="component" value="Chromosome 1"/>
</dbReference>
<dbReference type="FunCoup" id="A0A7R8UB60">
    <property type="interactions" value="63"/>
</dbReference>
<dbReference type="InParanoid" id="A0A7R8UB60"/>
<keyword evidence="4 7" id="KW-1133">Transmembrane helix</keyword>
<evidence type="ECO:0000256" key="1">
    <source>
        <dbReference type="ARBA" id="ARBA00004141"/>
    </source>
</evidence>